<feature type="domain" description="ABC toxin N-terminal" evidence="4">
    <location>
        <begin position="1003"/>
        <end position="1122"/>
    </location>
</feature>
<name>A0A317E4R9_9PROT</name>
<dbReference type="InterPro" id="IPR040840">
    <property type="entry name" value="TcA_TcB_BD"/>
</dbReference>
<evidence type="ECO:0000313" key="5">
    <source>
        <dbReference type="EMBL" id="PWR21989.1"/>
    </source>
</evidence>
<evidence type="ECO:0000313" key="6">
    <source>
        <dbReference type="Proteomes" id="UP000246077"/>
    </source>
</evidence>
<evidence type="ECO:0000259" key="4">
    <source>
        <dbReference type="Pfam" id="PF20220"/>
    </source>
</evidence>
<reference evidence="6" key="1">
    <citation type="submission" date="2018-05" db="EMBL/GenBank/DDBJ databases">
        <title>Zavarzinia sp. HR-AS.</title>
        <authorList>
            <person name="Lee Y."/>
            <person name="Jeon C.O."/>
        </authorList>
    </citation>
    <scope>NUCLEOTIDE SEQUENCE [LARGE SCALE GENOMIC DNA]</scope>
    <source>
        <strain evidence="6">DSM 1231</strain>
    </source>
</reference>
<evidence type="ECO:0000259" key="2">
    <source>
        <dbReference type="Pfam" id="PF18276"/>
    </source>
</evidence>
<comment type="caution">
    <text evidence="5">The sequence shown here is derived from an EMBL/GenBank/DDBJ whole genome shotgun (WGS) entry which is preliminary data.</text>
</comment>
<evidence type="ECO:0000259" key="3">
    <source>
        <dbReference type="Pfam" id="PF18413"/>
    </source>
</evidence>
<dbReference type="Pfam" id="PF03538">
    <property type="entry name" value="VRP1"/>
    <property type="match status" value="1"/>
</dbReference>
<dbReference type="Pfam" id="PF20220">
    <property type="entry name" value="ABC_toxin_N"/>
    <property type="match status" value="1"/>
</dbReference>
<protein>
    <recommendedName>
        <fullName evidence="7">Virulence plasmid A protein</fullName>
    </recommendedName>
</protein>
<accession>A0A317E4R9</accession>
<gene>
    <name evidence="5" type="ORF">DKG75_08395</name>
</gene>
<keyword evidence="6" id="KW-1185">Reference proteome</keyword>
<keyword evidence="1" id="KW-0843">Virulence</keyword>
<sequence length="2924" mass="318702">MTSPSSRHHHLKTRAFKGFFQANAHVDLLTFDFLDDEAVAALDWSATEDRGAARETLMTHQRLLRLHPETRVAGGLVARGFNSAQHIAALPESRFVAEHGDLFGSPEKARRAHAKARTVRGQVTHLWANIHGVVASKHARAIRSLPLPDAVAGYFESLPNYIELFGPLDYCSCAHCRSIFGPAAYFVDLMRIIQSYVTDPNAATIPAPLLLKSRRKGLFDLELTCANTNDPVPYIQIVNEVLADRAAQELNSDDVFLDLANAIYPFNLPYNLPLEQVRGYLGALGTSLQAFDTLFRPPCPLDFTLRPESAAAALDLSPERWSMVTTPVTDPARQKQLYGLVKEDLAALSAEGIFVLQTGLTREALVRLLAGDLGPAELDAGLAHDFFINRPLPAGQAVSLVVGTDGTRTVSNLTDGTRDRINRFVRLARWSGIDFVDLNRLLAALGRTEIDGPALVDLAEARQVLGAYKLTAKAAAAFWSDMPTTGTGDGRYPEDLFDQVYNAPAVLKGQPPYHPVYPPNPLYRDPVETWTIDDEERPAGGFGRSRLMAALGLSDDQLTALGTALFGQGATVALDVPNLSRLYRTVLLLRTLKLSYADWQTLLALLGIDAAAAAFKPPALLRLRATCEWLAKQRLTVAEVAYMLQGTPAKGLTPPALTHAQMRALWMLAQPGLLTPAAFTADQITEERSREIYALLLGRTDPPLLASVAEAYATVFEKIGTGDVAIVLRLVETADLAFLKADGFTDAEIAAVREVLDQAYAAQYTLLAAQFASQLGTTPEVLDGLAAYFAAAGIAVAATIAAFLTPVPADPAFQTLVDAYAALARGAATARRLDLDGAFVAAVASMPAVFGLGDLLAPSLGGIVAVQDFKALEDGFDTTQADLLDYFALPPDSTCADGGKAAALSALSGWPQAQICQIAGNIGQAATLYDTVAGVARLNAVFALLDKTGTDAFFAQDLLALGDLAATAANWPTYVDTARALVSVAGAKLGDRFDEVNKSVTGQVQEATRDALEGLVLWQLRQSFPTFTSPRQLYEFLLIDVEMGSCAEISYIAEGLNALQLYLQRTRLGLEDGVDTLPIPNVWWEWMLNYRVWEANRKIFVYPENYLVPSIRQSRTGLFRSLQDTLQQSDLNDDMVEQAFLQYLEAFDQLTTLTYVDAFQGVVEDGERAAVETSFLFARTREEPYTYYYNTKEKDAAWGEWQKIDLAIPSRFITPVFAFSRLFIFWVELTPTFSSEITTDGDKGTRSENKAVYQAAIRYSFYSVAKSWAAPQSLGPEQVVYVDPSTTPFDDSSGYQLFAMNNLYWHKVNALRITGDNLTGKPKGTSASEKIVVLYGPFIDNNVAGVPLPQIDPPPPSLASENGARYAFELNIYDRTVEVNQAVAGRTRGSISMTEAKVLNSDLNSDFVMRSTEFLLLATNAAAGIPPAISPKLDVALATLNVDKTLDVLRTNYYGDYTSNISYARQPQTVGSGDFVSPGIDAAQSRTVFNDLVFNGVIEADGTVPPGFSLNTNLSFLFGGAPAAQKAILIPVVQDILFTLRAEGKRATDAAFVLPAIDAGQSATVLNGLKANGVVGDDGFVSESFTSATNLGFLFSGAPQDQKSLLIGQVRRVLFLHMGDPVLLAGTARDIARTIMVKNQPCEFIFNNGDEAFMVAPETLRLPLISTWTRISDISTEPQVFDYSFVTANIDLATSKSAFEQLKSAGLVSADGTLSPDFSALTDMSFLFPGTPEPRRSLQTAEVRAKLLNLPSITAFRYYFEREDLVLTPTSFIGPGIDAAASAETFSQLQDEGIIDDGGIISPRFSATTDLSFLFPDQDPGTRAELTEEVRAILLDYYAATWQRDIHDLKFRFTRLTTGATSRLSARLFSGGIDRLLALASQQIPVVPLLPFSRYAPTRRVIGPTQFDGAQVDFNGPYGLYYWELFFFTPQLVASSLLAERRFDESLSWYQYIFDPTSREAPLSAESFVTPDISEQDSTTAYAQLRENGVIEADGRVSPDFGADSYLGFLWPEIPDDEQKALMVREVRNVLLNYQLSRPAAKYWQFQPFRNHTLDSLQQILSDEAQIYLYNNDPFDPYAIARLRIGAFEKATLMGYLDTLIAWGDAMFAQYTWEGLTAAMMLYDYAYNLLGEKPVDLGPCPTPPPATFQQILDKYEDLPGGIPQFLIYLENTLPASGLVAPDLDGKPFTDIEPYFCVPENEKLLSYWDVIDDRLYKLRHCLDLDGKPLKLPLFAPPIDPLALVRAATAGQSSATVVAQSQPSIPPYRFTTLVNHARTLIATVETLGDALHNALASRDAEALARLQNTHELTLLNQTTRVKEQGVETARLTLERLQASQAALQVDADYYDGLLSAGLLPGEQAQIALAVTATVLNSTSSVLETASALAHLQPDVGSPFAMTWGGTQVGANLSKLAAFFGVLGKISELSAGISETAAGFARRSAEWQYQSDKAAAELAGIEKEIGAAQISLDIAGRELDIHRTTVSQTKEIQDFLKSKFDSTELYSWMSGRLSTLYFQAYKLALDAALAAQSAYGYELNRSDSFVNFDYWDSLHHGLLAGQGLESAVNQMERAYLQNNTRRLEIRKTVSLARLSPTELYRLQTTGECTITLGEALYDLDFPGQYNRQIRAVGLALLGSGGEQVANANVELTQIRNDLVLAPSEDAVAYLLGAAGDDAPLTVRQNWQSRQQIALSNTENPWGTLDDYVNFADERYLPFEGTGAVSVWRCTVPQKTNGFAIGAITDVVLTIAYTALQGGDAFRQKVEALIARENFRCGAGLALADAFPDAWETFLEPEEGAETQEIAFPIAAGDFPRNQSGLKLAAVDLQLDVPANVVLSPDADYLSLVVAAGAAASVTLHGRIGSVDFADLPAANFTGDWSIVFDLRKLAAYPESSVLLGADGCLNAEILHNIRIVINYTASMFSNA</sequence>
<dbReference type="Pfam" id="PF18276">
    <property type="entry name" value="TcA_TcB_BD"/>
    <property type="match status" value="1"/>
</dbReference>
<feature type="domain" description="Tc toxin complex TcA C-terminal TcB-binding" evidence="2">
    <location>
        <begin position="2460"/>
        <end position="2751"/>
    </location>
</feature>
<dbReference type="InterPro" id="IPR046839">
    <property type="entry name" value="ABC_toxin_N"/>
</dbReference>
<organism evidence="5 6">
    <name type="scientific">Zavarzinia compransoris</name>
    <dbReference type="NCBI Taxonomy" id="1264899"/>
    <lineage>
        <taxon>Bacteria</taxon>
        <taxon>Pseudomonadati</taxon>
        <taxon>Pseudomonadota</taxon>
        <taxon>Alphaproteobacteria</taxon>
        <taxon>Rhodospirillales</taxon>
        <taxon>Zavarziniaceae</taxon>
        <taxon>Zavarzinia</taxon>
    </lineage>
</organism>
<dbReference type="RefSeq" id="WP_109920634.1">
    <property type="nucleotide sequence ID" value="NZ_QGLF01000002.1"/>
</dbReference>
<proteinExistence type="predicted"/>
<evidence type="ECO:0008006" key="7">
    <source>
        <dbReference type="Google" id="ProtNLM"/>
    </source>
</evidence>
<dbReference type="InterPro" id="IPR018003">
    <property type="entry name" value="Insecticidal_toxin/plasmid_vir"/>
</dbReference>
<evidence type="ECO:0000256" key="1">
    <source>
        <dbReference type="ARBA" id="ARBA00023026"/>
    </source>
</evidence>
<dbReference type="EMBL" id="QGLF01000002">
    <property type="protein sequence ID" value="PWR21989.1"/>
    <property type="molecule type" value="Genomic_DNA"/>
</dbReference>
<dbReference type="InterPro" id="IPR041079">
    <property type="entry name" value="Neuraminidase-like"/>
</dbReference>
<feature type="domain" description="Neuraminidase-like" evidence="3">
    <location>
        <begin position="1160"/>
        <end position="1279"/>
    </location>
</feature>
<dbReference type="Proteomes" id="UP000246077">
    <property type="component" value="Unassembled WGS sequence"/>
</dbReference>
<dbReference type="OrthoDB" id="9781691at2"/>
<dbReference type="Pfam" id="PF18413">
    <property type="entry name" value="Neuraminidase"/>
    <property type="match status" value="1"/>
</dbReference>